<proteinExistence type="predicted"/>
<organism evidence="1">
    <name type="scientific">Timema bartmani</name>
    <dbReference type="NCBI Taxonomy" id="61472"/>
    <lineage>
        <taxon>Eukaryota</taxon>
        <taxon>Metazoa</taxon>
        <taxon>Ecdysozoa</taxon>
        <taxon>Arthropoda</taxon>
        <taxon>Hexapoda</taxon>
        <taxon>Insecta</taxon>
        <taxon>Pterygota</taxon>
        <taxon>Neoptera</taxon>
        <taxon>Polyneoptera</taxon>
        <taxon>Phasmatodea</taxon>
        <taxon>Timematodea</taxon>
        <taxon>Timematoidea</taxon>
        <taxon>Timematidae</taxon>
        <taxon>Timema</taxon>
    </lineage>
</organism>
<accession>A0A7R9HY84</accession>
<dbReference type="AlphaFoldDB" id="A0A7R9HY84"/>
<gene>
    <name evidence="1" type="ORF">TBIB3V08_LOCUS3111</name>
</gene>
<name>A0A7R9HY84_9NEOP</name>
<sequence length="212" mass="23206">MFLGGKDGEATSWRSKYIASLAPETARPLLRARLVPLLDFVLGWVVKALRLKLLPNVTDKDTPDPRPYGSFAALLETTCMCIRLLDLRTVRRLNRGPGSHSSGNYEGKLMNILMRTYTTEETLYEVINGTSFGLFAILIYEKDAEKPPPVHPTEILTLICPSSAVELNTTSALANYATEADSVSQSFSDGGPPNGDYVHWGSTGALVWGVEV</sequence>
<dbReference type="EMBL" id="OD565032">
    <property type="protein sequence ID" value="CAD7440614.1"/>
    <property type="molecule type" value="Genomic_DNA"/>
</dbReference>
<protein>
    <submittedName>
        <fullName evidence="1">Uncharacterized protein</fullName>
    </submittedName>
</protein>
<evidence type="ECO:0000313" key="1">
    <source>
        <dbReference type="EMBL" id="CAD7440614.1"/>
    </source>
</evidence>
<reference evidence="1" key="1">
    <citation type="submission" date="2020-11" db="EMBL/GenBank/DDBJ databases">
        <authorList>
            <person name="Tran Van P."/>
        </authorList>
    </citation>
    <scope>NUCLEOTIDE SEQUENCE</scope>
</reference>